<name>A0A090M8B2_OSTTA</name>
<dbReference type="STRING" id="70448.A0A090M8B2"/>
<dbReference type="AlphaFoldDB" id="A0A090M8B2"/>
<protein>
    <submittedName>
        <fullName evidence="3">Thioredoxin-like fold</fullName>
    </submittedName>
</protein>
<dbReference type="OrthoDB" id="10264505at2759"/>
<reference evidence="4" key="1">
    <citation type="journal article" date="2006" name="Proc. Natl. Acad. Sci. U.S.A.">
        <title>Genome analysis of the smallest free-living eukaryote Ostreococcus tauri unveils many unique features.</title>
        <authorList>
            <person name="Derelle E."/>
            <person name="Ferraz C."/>
            <person name="Rombauts S."/>
            <person name="Rouze P."/>
            <person name="Worden A.Z."/>
            <person name="Robbens S."/>
            <person name="Partensky F."/>
            <person name="Degroeve S."/>
            <person name="Echeynie S."/>
            <person name="Cooke R."/>
            <person name="Saeys Y."/>
            <person name="Wuyts J."/>
            <person name="Jabbari K."/>
            <person name="Bowler C."/>
            <person name="Panaud O."/>
            <person name="Piegu B."/>
            <person name="Ball S.G."/>
            <person name="Ral J.-P."/>
            <person name="Bouget F.-Y."/>
            <person name="Piganeau G."/>
            <person name="De Baets B."/>
            <person name="Picard A."/>
            <person name="Delseny M."/>
            <person name="Demaille J."/>
            <person name="Van de Peer Y."/>
            <person name="Moreau H."/>
        </authorList>
    </citation>
    <scope>NUCLEOTIDE SEQUENCE [LARGE SCALE GENOMIC DNA]</scope>
    <source>
        <strain evidence="4">OTTH 0595 / CCAP 157/2 / RCC745</strain>
    </source>
</reference>
<dbReference type="InParanoid" id="A0A090M8B2"/>
<dbReference type="GO" id="GO:0005783">
    <property type="term" value="C:endoplasmic reticulum"/>
    <property type="evidence" value="ECO:0007669"/>
    <property type="project" value="TreeGrafter"/>
</dbReference>
<dbReference type="GO" id="GO:0003756">
    <property type="term" value="F:protein disulfide isomerase activity"/>
    <property type="evidence" value="ECO:0007669"/>
    <property type="project" value="TreeGrafter"/>
</dbReference>
<dbReference type="InterPro" id="IPR013766">
    <property type="entry name" value="Thioredoxin_domain"/>
</dbReference>
<dbReference type="KEGG" id="ota:OT_ostta08g00510"/>
<dbReference type="GO" id="GO:0006457">
    <property type="term" value="P:protein folding"/>
    <property type="evidence" value="ECO:0007669"/>
    <property type="project" value="TreeGrafter"/>
</dbReference>
<dbReference type="GeneID" id="34946026"/>
<keyword evidence="4" id="KW-1185">Reference proteome</keyword>
<dbReference type="RefSeq" id="XP_022840902.1">
    <property type="nucleotide sequence ID" value="XM_022983486.1"/>
</dbReference>
<dbReference type="InterPro" id="IPR036249">
    <property type="entry name" value="Thioredoxin-like_sf"/>
</dbReference>
<proteinExistence type="predicted"/>
<evidence type="ECO:0000313" key="3">
    <source>
        <dbReference type="EMBL" id="CEG01349.1"/>
    </source>
</evidence>
<sequence length="137" mass="15497">MSRARRTAATAAACALWMTLSVERARATAVRTMEEFSERVLMADANAIVKFYVDSCGHCRALRRAWTRLGETFGERVVVAEVDCDDAREVCARYDVRSYPTIRFFDEVNGEDGEEYGGNRGVDFDSLAAFVEHRLER</sequence>
<feature type="chain" id="PRO_5001860262" evidence="1">
    <location>
        <begin position="28"/>
        <end position="137"/>
    </location>
</feature>
<comment type="caution">
    <text evidence="3">The sequence shown here is derived from an EMBL/GenBank/DDBJ whole genome shotgun (WGS) entry which is preliminary data.</text>
</comment>
<feature type="signal peptide" evidence="1">
    <location>
        <begin position="1"/>
        <end position="27"/>
    </location>
</feature>
<evidence type="ECO:0000256" key="1">
    <source>
        <dbReference type="SAM" id="SignalP"/>
    </source>
</evidence>
<reference evidence="3 4" key="2">
    <citation type="journal article" date="2014" name="BMC Genomics">
        <title>An improved genome of the model marine alga Ostreococcus tauri unfolds by assessing Illumina de novo assemblies.</title>
        <authorList>
            <person name="Blanc-Mathieu R."/>
            <person name="Verhelst B."/>
            <person name="Derelle E."/>
            <person name="Rombauts S."/>
            <person name="Bouget F.Y."/>
            <person name="Carre I."/>
            <person name="Chateau A."/>
            <person name="Eyre-Walker A."/>
            <person name="Grimsley N."/>
            <person name="Moreau H."/>
            <person name="Piegu B."/>
            <person name="Rivals E."/>
            <person name="Schackwitz W."/>
            <person name="Van de Peer Y."/>
            <person name="Piganeau G."/>
        </authorList>
    </citation>
    <scope>NUCLEOTIDE SEQUENCE [LARGE SCALE GENOMIC DNA]</scope>
    <source>
        <strain evidence="4">OTTH 0595 / CCAP 157/2 / RCC745</strain>
    </source>
</reference>
<gene>
    <name evidence="3" type="ORF">OT_ostta08g00510</name>
</gene>
<evidence type="ECO:0000259" key="2">
    <source>
        <dbReference type="PROSITE" id="PS51352"/>
    </source>
</evidence>
<dbReference type="PANTHER" id="PTHR45672">
    <property type="entry name" value="PROTEIN DISULFIDE-ISOMERASE C17H9.14C-RELATED"/>
    <property type="match status" value="1"/>
</dbReference>
<organism evidence="3 4">
    <name type="scientific">Ostreococcus tauri</name>
    <name type="common">Marine green alga</name>
    <dbReference type="NCBI Taxonomy" id="70448"/>
    <lineage>
        <taxon>Eukaryota</taxon>
        <taxon>Viridiplantae</taxon>
        <taxon>Chlorophyta</taxon>
        <taxon>Mamiellophyceae</taxon>
        <taxon>Mamiellales</taxon>
        <taxon>Bathycoccaceae</taxon>
        <taxon>Ostreococcus</taxon>
    </lineage>
</organism>
<dbReference type="InterPro" id="IPR051063">
    <property type="entry name" value="PDI"/>
</dbReference>
<dbReference type="SUPFAM" id="SSF52833">
    <property type="entry name" value="Thioredoxin-like"/>
    <property type="match status" value="1"/>
</dbReference>
<dbReference type="PROSITE" id="PS51352">
    <property type="entry name" value="THIOREDOXIN_2"/>
    <property type="match status" value="1"/>
</dbReference>
<dbReference type="Gene3D" id="3.40.30.10">
    <property type="entry name" value="Glutaredoxin"/>
    <property type="match status" value="1"/>
</dbReference>
<feature type="domain" description="Thioredoxin" evidence="2">
    <location>
        <begin position="2"/>
        <end position="136"/>
    </location>
</feature>
<dbReference type="Proteomes" id="UP000009170">
    <property type="component" value="Unassembled WGS sequence"/>
</dbReference>
<dbReference type="EMBL" id="CAID01000008">
    <property type="protein sequence ID" value="CEG01349.1"/>
    <property type="molecule type" value="Genomic_DNA"/>
</dbReference>
<accession>A0A090M8B2</accession>
<evidence type="ECO:0000313" key="4">
    <source>
        <dbReference type="Proteomes" id="UP000009170"/>
    </source>
</evidence>
<keyword evidence="1" id="KW-0732">Signal</keyword>
<dbReference type="FunCoup" id="A0A090M8B2">
    <property type="interactions" value="471"/>
</dbReference>
<dbReference type="Pfam" id="PF00085">
    <property type="entry name" value="Thioredoxin"/>
    <property type="match status" value="1"/>
</dbReference>